<dbReference type="EMBL" id="SHKX01000016">
    <property type="protein sequence ID" value="RZU36885.1"/>
    <property type="molecule type" value="Genomic_DNA"/>
</dbReference>
<keyword evidence="2" id="KW-1185">Reference proteome</keyword>
<reference evidence="1 2" key="1">
    <citation type="submission" date="2019-02" db="EMBL/GenBank/DDBJ databases">
        <title>Genomic Encyclopedia of Type Strains, Phase IV (KMG-IV): sequencing the most valuable type-strain genomes for metagenomic binning, comparative biology and taxonomic classification.</title>
        <authorList>
            <person name="Goeker M."/>
        </authorList>
    </citation>
    <scope>NUCLEOTIDE SEQUENCE [LARGE SCALE GENOMIC DNA]</scope>
    <source>
        <strain evidence="1 2">DSM 105135</strain>
    </source>
</reference>
<evidence type="ECO:0000313" key="1">
    <source>
        <dbReference type="EMBL" id="RZU36885.1"/>
    </source>
</evidence>
<dbReference type="OrthoDB" id="6672593at2"/>
<accession>A0A4Q7YK68</accession>
<comment type="caution">
    <text evidence="1">The sequence shown here is derived from an EMBL/GenBank/DDBJ whole genome shotgun (WGS) entry which is preliminary data.</text>
</comment>
<proteinExistence type="predicted"/>
<dbReference type="AlphaFoldDB" id="A0A4Q7YK68"/>
<dbReference type="Proteomes" id="UP000292423">
    <property type="component" value="Unassembled WGS sequence"/>
</dbReference>
<sequence>MKSLSQLIDPAFRKLLYTLDHADRQDGLPFDRPDMLLPHTDSKFYGWTHYGLMIPDLPAPHRYFSIMSIIGTPGAQCFDIDYARRDTPRNNATVVSGTAATYPSHFGSYAIGRQGEFSADGRLVRFGDDVIIRGGYPEYHVQANIGGYEIELQVLNTDKVSWFIKNPVYEHISLLSEYRGMICGPGGSMTVSGLCAFEYGACISPYVLRDKPLPWKRKVPLDFFFYNIINIDERTQLLLSYCTMKGLSVNRSVLIRGLDRYTQTLRDVEVTVEEYHPQPAVSPDGIAMKLPRVWRWLARDNGRTVLDLRMTQDTPFTYGLGNGYVGGATFSGTVEGRDVKGGCYVEYIDVRGVE</sequence>
<dbReference type="Pfam" id="PF20375">
    <property type="entry name" value="DUF6670"/>
    <property type="match status" value="1"/>
</dbReference>
<name>A0A4Q7YK68_9GAMM</name>
<evidence type="ECO:0000313" key="2">
    <source>
        <dbReference type="Proteomes" id="UP000292423"/>
    </source>
</evidence>
<dbReference type="InterPro" id="IPR046611">
    <property type="entry name" value="DUF6670"/>
</dbReference>
<organism evidence="1 2">
    <name type="scientific">Fluviicoccus keumensis</name>
    <dbReference type="NCBI Taxonomy" id="1435465"/>
    <lineage>
        <taxon>Bacteria</taxon>
        <taxon>Pseudomonadati</taxon>
        <taxon>Pseudomonadota</taxon>
        <taxon>Gammaproteobacteria</taxon>
        <taxon>Moraxellales</taxon>
        <taxon>Moraxellaceae</taxon>
        <taxon>Fluviicoccus</taxon>
    </lineage>
</organism>
<gene>
    <name evidence="1" type="ORF">EV700_3098</name>
</gene>
<protein>
    <submittedName>
        <fullName evidence="1">Uncharacterized protein</fullName>
    </submittedName>
</protein>
<dbReference type="RefSeq" id="WP_130415457.1">
    <property type="nucleotide sequence ID" value="NZ_SHKX01000016.1"/>
</dbReference>